<dbReference type="Gene3D" id="3.40.50.1820">
    <property type="entry name" value="alpha/beta hydrolase"/>
    <property type="match status" value="1"/>
</dbReference>
<proteinExistence type="predicted"/>
<dbReference type="InterPro" id="IPR014940">
    <property type="entry name" value="BAAT_C"/>
</dbReference>
<reference evidence="3 4" key="1">
    <citation type="submission" date="2021-08" db="EMBL/GenBank/DDBJ databases">
        <title>Comparative Genomics Analysis of the Genus Qipengyuania Reveals Extensive Genetic Diversity and Metabolic Versatility, Including the Description of Fifteen Novel Species.</title>
        <authorList>
            <person name="Liu Y."/>
        </authorList>
    </citation>
    <scope>NUCLEOTIDE SEQUENCE [LARGE SCALE GENOMIC DNA]</scope>
    <source>
        <strain evidence="3 4">6D47A</strain>
    </source>
</reference>
<organism evidence="3 4">
    <name type="scientific">Qipengyuania qiaonensis</name>
    <dbReference type="NCBI Taxonomy" id="2867240"/>
    <lineage>
        <taxon>Bacteria</taxon>
        <taxon>Pseudomonadati</taxon>
        <taxon>Pseudomonadota</taxon>
        <taxon>Alphaproteobacteria</taxon>
        <taxon>Sphingomonadales</taxon>
        <taxon>Erythrobacteraceae</taxon>
        <taxon>Qipengyuania</taxon>
    </lineage>
</organism>
<feature type="domain" description="BAAT/Acyl-CoA thioester hydrolase C-terminal" evidence="2">
    <location>
        <begin position="118"/>
        <end position="288"/>
    </location>
</feature>
<gene>
    <name evidence="3" type="ORF">K3174_00085</name>
</gene>
<evidence type="ECO:0000256" key="1">
    <source>
        <dbReference type="SAM" id="SignalP"/>
    </source>
</evidence>
<sequence length="328" mass="34869">MSVAYFKAFVAALGLAFCAPAVADPGPPVAPNEVMVGDELPYAFFATPGGDGPFPALILLGGSEGGDRGSRGSAPQFLEQGYAVLGLPYYSPGYLPADRQLSDLPAGFDSIPLEKLAIARDWLRERDDIKEDGIGLYGVSKGAEFVLAGASRIDGFAAVVAIVPSDVIWEGWGPNATPGEVSSFSWEGKALPFVPYLGMEEEFKKYAIPGATVRLRTPQDAGRRANPERVPAARIRVENIDEPVLVAGGDADDVWSSGAMAQNISERRAATDGLETVALIYPEAGHALSGNGVQRTEGEFRYDDATLKAQQEIWPATLAFLARHLKGE</sequence>
<dbReference type="Proteomes" id="UP000755104">
    <property type="component" value="Unassembled WGS sequence"/>
</dbReference>
<dbReference type="EMBL" id="JAIGNO010000001">
    <property type="protein sequence ID" value="MBX7480914.1"/>
    <property type="molecule type" value="Genomic_DNA"/>
</dbReference>
<dbReference type="PIRSF" id="PIRSF016521">
    <property type="entry name" value="Acyl-CoA_hydro"/>
    <property type="match status" value="1"/>
</dbReference>
<comment type="caution">
    <text evidence="3">The sequence shown here is derived from an EMBL/GenBank/DDBJ whole genome shotgun (WGS) entry which is preliminary data.</text>
</comment>
<name>A0ABS7J4W2_9SPHN</name>
<protein>
    <submittedName>
        <fullName evidence="3">Dienelactone hydrolase</fullName>
    </submittedName>
</protein>
<dbReference type="PANTHER" id="PTHR10824:SF4">
    <property type="entry name" value="ACYL-COENZYME A THIOESTERASE 1-LIKE"/>
    <property type="match status" value="1"/>
</dbReference>
<keyword evidence="1" id="KW-0732">Signal</keyword>
<evidence type="ECO:0000313" key="3">
    <source>
        <dbReference type="EMBL" id="MBX7480914.1"/>
    </source>
</evidence>
<dbReference type="Pfam" id="PF08840">
    <property type="entry name" value="BAAT_C"/>
    <property type="match status" value="1"/>
</dbReference>
<dbReference type="InterPro" id="IPR029058">
    <property type="entry name" value="AB_hydrolase_fold"/>
</dbReference>
<keyword evidence="4" id="KW-1185">Reference proteome</keyword>
<feature type="chain" id="PRO_5045285810" evidence="1">
    <location>
        <begin position="24"/>
        <end position="328"/>
    </location>
</feature>
<evidence type="ECO:0000313" key="4">
    <source>
        <dbReference type="Proteomes" id="UP000755104"/>
    </source>
</evidence>
<dbReference type="GO" id="GO:0016787">
    <property type="term" value="F:hydrolase activity"/>
    <property type="evidence" value="ECO:0007669"/>
    <property type="project" value="UniProtKB-KW"/>
</dbReference>
<dbReference type="SUPFAM" id="SSF53474">
    <property type="entry name" value="alpha/beta-Hydrolases"/>
    <property type="match status" value="1"/>
</dbReference>
<keyword evidence="3" id="KW-0378">Hydrolase</keyword>
<dbReference type="InterPro" id="IPR016662">
    <property type="entry name" value="Acyl-CoA_thioEstase_long-chain"/>
</dbReference>
<feature type="signal peptide" evidence="1">
    <location>
        <begin position="1"/>
        <end position="23"/>
    </location>
</feature>
<evidence type="ECO:0000259" key="2">
    <source>
        <dbReference type="Pfam" id="PF08840"/>
    </source>
</evidence>
<accession>A0ABS7J4W2</accession>
<dbReference type="PANTHER" id="PTHR10824">
    <property type="entry name" value="ACYL-COENZYME A THIOESTERASE-RELATED"/>
    <property type="match status" value="1"/>
</dbReference>